<dbReference type="EMBL" id="CP013386">
    <property type="protein sequence ID" value="AOJ03161.1"/>
    <property type="molecule type" value="Genomic_DNA"/>
</dbReference>
<evidence type="ECO:0000259" key="1">
    <source>
        <dbReference type="Pfam" id="PF13503"/>
    </source>
</evidence>
<dbReference type="InterPro" id="IPR025391">
    <property type="entry name" value="DUF4123"/>
</dbReference>
<gene>
    <name evidence="2" type="ORF">WS70_16090</name>
</gene>
<keyword evidence="3" id="KW-1185">Reference proteome</keyword>
<proteinExistence type="predicted"/>
<dbReference type="Pfam" id="PF13503">
    <property type="entry name" value="DUF4123"/>
    <property type="match status" value="1"/>
</dbReference>
<dbReference type="AlphaFoldDB" id="A0A1B4FHM3"/>
<reference evidence="2 3" key="1">
    <citation type="submission" date="2015-12" db="EMBL/GenBank/DDBJ databases">
        <title>Diversity of Burkholderia near neighbor genomes.</title>
        <authorList>
            <person name="Sahl J."/>
            <person name="Wagner D."/>
            <person name="Keim P."/>
        </authorList>
    </citation>
    <scope>NUCLEOTIDE SEQUENCE [LARGE SCALE GENOMIC DNA]</scope>
    <source>
        <strain evidence="2 3">BDU6</strain>
    </source>
</reference>
<sequence length="254" mass="28374">MDGRMKTSPPPMLPVPDHQALPTTGFLLVEPATLAHVPDLAALDMRACTPRVLAHREELMPRLIDLAALDPEGQRIAIERWQEETEVERPPAICAWIDSAVDADALAEHIARYLVGPGEGGHPVFWRYYDPRVLSLTLAVFDPIQRMALLGPVHEWRFVWHSHRWRSAGLGAEIVPLDAQPSGWPRPDQWPRINRSEIADQIRRRLPALSADQAAQLPAALDRALCSAGELDAMTTDALVDDAVQRMRHAFLTE</sequence>
<evidence type="ECO:0000313" key="3">
    <source>
        <dbReference type="Proteomes" id="UP000062519"/>
    </source>
</evidence>
<accession>A0A1B4FHM3</accession>
<dbReference type="Proteomes" id="UP000062519">
    <property type="component" value="Chromosome 1"/>
</dbReference>
<dbReference type="KEGG" id="buu:WS70_16090"/>
<feature type="domain" description="DUF4123" evidence="1">
    <location>
        <begin position="54"/>
        <end position="146"/>
    </location>
</feature>
<organism evidence="2 3">
    <name type="scientific">Burkholderia mayonis</name>
    <dbReference type="NCBI Taxonomy" id="1385591"/>
    <lineage>
        <taxon>Bacteria</taxon>
        <taxon>Pseudomonadati</taxon>
        <taxon>Pseudomonadota</taxon>
        <taxon>Betaproteobacteria</taxon>
        <taxon>Burkholderiales</taxon>
        <taxon>Burkholderiaceae</taxon>
        <taxon>Burkholderia</taxon>
        <taxon>pseudomallei group</taxon>
    </lineage>
</organism>
<name>A0A1B4FHM3_9BURK</name>
<protein>
    <recommendedName>
        <fullName evidence="1">DUF4123 domain-containing protein</fullName>
    </recommendedName>
</protein>
<evidence type="ECO:0000313" key="2">
    <source>
        <dbReference type="EMBL" id="AOJ03161.1"/>
    </source>
</evidence>